<feature type="transmembrane region" description="Helical" evidence="1">
    <location>
        <begin position="181"/>
        <end position="204"/>
    </location>
</feature>
<feature type="transmembrane region" description="Helical" evidence="1">
    <location>
        <begin position="63"/>
        <end position="83"/>
    </location>
</feature>
<dbReference type="AlphaFoldDB" id="A0A8H4VIR2"/>
<name>A0A8H4VIR2_9AGAR</name>
<feature type="transmembrane region" description="Helical" evidence="1">
    <location>
        <begin position="30"/>
        <end position="51"/>
    </location>
</feature>
<feature type="transmembrane region" description="Helical" evidence="1">
    <location>
        <begin position="103"/>
        <end position="126"/>
    </location>
</feature>
<evidence type="ECO:0000313" key="2">
    <source>
        <dbReference type="EMBL" id="KAF4611172.1"/>
    </source>
</evidence>
<keyword evidence="1" id="KW-0812">Transmembrane</keyword>
<dbReference type="Proteomes" id="UP000521872">
    <property type="component" value="Unassembled WGS sequence"/>
</dbReference>
<feature type="transmembrane region" description="Helical" evidence="1">
    <location>
        <begin position="224"/>
        <end position="246"/>
    </location>
</feature>
<evidence type="ECO:0000256" key="1">
    <source>
        <dbReference type="SAM" id="Phobius"/>
    </source>
</evidence>
<proteinExistence type="predicted"/>
<feature type="transmembrane region" description="Helical" evidence="1">
    <location>
        <begin position="138"/>
        <end position="161"/>
    </location>
</feature>
<evidence type="ECO:0000313" key="3">
    <source>
        <dbReference type="Proteomes" id="UP000521872"/>
    </source>
</evidence>
<keyword evidence="1" id="KW-0472">Membrane</keyword>
<keyword evidence="3" id="KW-1185">Reference proteome</keyword>
<reference evidence="2 3" key="1">
    <citation type="submission" date="2019-12" db="EMBL/GenBank/DDBJ databases">
        <authorList>
            <person name="Floudas D."/>
            <person name="Bentzer J."/>
            <person name="Ahren D."/>
            <person name="Johansson T."/>
            <person name="Persson P."/>
            <person name="Tunlid A."/>
        </authorList>
    </citation>
    <scope>NUCLEOTIDE SEQUENCE [LARGE SCALE GENOMIC DNA]</scope>
    <source>
        <strain evidence="2 3">CBS 102.39</strain>
    </source>
</reference>
<sequence>MSDSDADLQEDPGYIIYQKAIISANLNSTIFLAMIMGMYFIVFLGTMHIYFSRKKEHNKAVMGTIIALFLLVLAQVSINWYFVNHAIVEAGDTRFSIFVESTTVPPAMQIGTMFCQYLGYILADGLMVWRCYQMCGRLWLRVSPTLILFVGEIALCITSITMNNTNIDDHSDAHTRLVNKVTGSLSALVAATSVFATVTITYCIVTATSQDKYARKRYMRIADIVLQSSAVYSLSAVGLAVLALVPSESVDIIAGFSGYFYLSALTSIFTGFAPTLMVARVALLSMNHQTHQNFPARRLHQTPPRSTLSQLLKPHIVWEVNLLVRGTS</sequence>
<protein>
    <submittedName>
        <fullName evidence="2">Uncharacterized protein</fullName>
    </submittedName>
</protein>
<dbReference type="EMBL" id="JAACJL010000058">
    <property type="protein sequence ID" value="KAF4611172.1"/>
    <property type="molecule type" value="Genomic_DNA"/>
</dbReference>
<comment type="caution">
    <text evidence="2">The sequence shown here is derived from an EMBL/GenBank/DDBJ whole genome shotgun (WGS) entry which is preliminary data.</text>
</comment>
<accession>A0A8H4VIR2</accession>
<keyword evidence="1" id="KW-1133">Transmembrane helix</keyword>
<feature type="transmembrane region" description="Helical" evidence="1">
    <location>
        <begin position="258"/>
        <end position="283"/>
    </location>
</feature>
<gene>
    <name evidence="2" type="ORF">D9613_007340</name>
</gene>
<organism evidence="2 3">
    <name type="scientific">Agrocybe pediades</name>
    <dbReference type="NCBI Taxonomy" id="84607"/>
    <lineage>
        <taxon>Eukaryota</taxon>
        <taxon>Fungi</taxon>
        <taxon>Dikarya</taxon>
        <taxon>Basidiomycota</taxon>
        <taxon>Agaricomycotina</taxon>
        <taxon>Agaricomycetes</taxon>
        <taxon>Agaricomycetidae</taxon>
        <taxon>Agaricales</taxon>
        <taxon>Agaricineae</taxon>
        <taxon>Strophariaceae</taxon>
        <taxon>Agrocybe</taxon>
    </lineage>
</organism>